<evidence type="ECO:0000313" key="6">
    <source>
        <dbReference type="Proteomes" id="UP000305881"/>
    </source>
</evidence>
<comment type="similarity">
    <text evidence="1">Belongs to the type-I restriction system S methylase family.</text>
</comment>
<dbReference type="Gene3D" id="3.90.220.20">
    <property type="entry name" value="DNA methylase specificity domains"/>
    <property type="match status" value="2"/>
</dbReference>
<keyword evidence="3" id="KW-0238">DNA-binding</keyword>
<gene>
    <name evidence="5" type="ORF">EQU24_12490</name>
</gene>
<dbReference type="InterPro" id="IPR052021">
    <property type="entry name" value="Type-I_RS_S_subunit"/>
</dbReference>
<evidence type="ECO:0000256" key="3">
    <source>
        <dbReference type="ARBA" id="ARBA00023125"/>
    </source>
</evidence>
<sequence length="393" mass="43832">MTDKQTVKFGDICREVKLTTKDPIADGYERYIGLEHLDSGSLKIKRWGMIAEDNPSFTRVFKKGHILFGKRRPYLKKAAIAEFDGICSGDIIVMEPKANFDRDLLAHIVQSNIFWMTAINTSSGSLSPRTKFKSIAEFSTTKSSLNTLSEKKNILLASENINNYARAAISSGENLVPLLMQELLYGCKSDEPKRQANCGLIPESWDEVRFDLVGKFLSGGTPSKSKSEYWGGSIPWFSPKDMKTVNLSESIDTITDEGAKSGSKIISENTILFVVRGMILAHTFPVGITNVTAAFNQDMKAIEVDEDFCPRFILNWLIASSPKFLSSVSTSTHGTKRLSSDSFSTFWVPKPPKHLQEKTALILDGYRELLSTIRSKEERANSIRQEIVGNYLG</sequence>
<dbReference type="Proteomes" id="UP000305881">
    <property type="component" value="Chromosome"/>
</dbReference>
<protein>
    <recommendedName>
        <fullName evidence="4">Type I restriction modification DNA specificity domain-containing protein</fullName>
    </recommendedName>
</protein>
<organism evidence="5 6">
    <name type="scientific">Methylotuvimicrobium buryatense</name>
    <name type="common">Methylomicrobium buryatense</name>
    <dbReference type="NCBI Taxonomy" id="95641"/>
    <lineage>
        <taxon>Bacteria</taxon>
        <taxon>Pseudomonadati</taxon>
        <taxon>Pseudomonadota</taxon>
        <taxon>Gammaproteobacteria</taxon>
        <taxon>Methylococcales</taxon>
        <taxon>Methylococcaceae</taxon>
        <taxon>Methylotuvimicrobium</taxon>
    </lineage>
</organism>
<dbReference type="AlphaFoldDB" id="A0A4V1IJX9"/>
<evidence type="ECO:0000313" key="5">
    <source>
        <dbReference type="EMBL" id="QCW82965.1"/>
    </source>
</evidence>
<dbReference type="InterPro" id="IPR044946">
    <property type="entry name" value="Restrct_endonuc_typeI_TRD_sf"/>
</dbReference>
<keyword evidence="6" id="KW-1185">Reference proteome</keyword>
<dbReference type="EMBL" id="CP035467">
    <property type="protein sequence ID" value="QCW82965.1"/>
    <property type="molecule type" value="Genomic_DNA"/>
</dbReference>
<dbReference type="OrthoDB" id="398435at2"/>
<keyword evidence="2" id="KW-0680">Restriction system</keyword>
<dbReference type="PANTHER" id="PTHR30408:SF12">
    <property type="entry name" value="TYPE I RESTRICTION ENZYME MJAVIII SPECIFICITY SUBUNIT"/>
    <property type="match status" value="1"/>
</dbReference>
<dbReference type="CDD" id="cd17249">
    <property type="entry name" value="RMtype1_S_EcoR124I-TRD2-CR2_like"/>
    <property type="match status" value="1"/>
</dbReference>
<dbReference type="REBASE" id="341825">
    <property type="entry name" value="S.Mbu5GB1CORF12495P"/>
</dbReference>
<reference evidence="6" key="1">
    <citation type="journal article" date="2019" name="J. Bacteriol.">
        <title>A Mutagenic Screen Identifies a TonB-Dependent Receptor Required for the Lanthanide Metal Switch in the Type I Methanotroph 'Methylotuvimicrobium buryatense' 5GB1C.</title>
        <authorList>
            <person name="Groom J.D."/>
            <person name="Ford S.M."/>
            <person name="Pesesky M.W."/>
            <person name="Lidstrom M.E."/>
        </authorList>
    </citation>
    <scope>NUCLEOTIDE SEQUENCE [LARGE SCALE GENOMIC DNA]</scope>
    <source>
        <strain evidence="6">5GB1C</strain>
    </source>
</reference>
<dbReference type="Pfam" id="PF01420">
    <property type="entry name" value="Methylase_S"/>
    <property type="match status" value="1"/>
</dbReference>
<dbReference type="KEGG" id="mbur:EQU24_12490"/>
<proteinExistence type="inferred from homology"/>
<evidence type="ECO:0000256" key="2">
    <source>
        <dbReference type="ARBA" id="ARBA00022747"/>
    </source>
</evidence>
<dbReference type="GO" id="GO:0003677">
    <property type="term" value="F:DNA binding"/>
    <property type="evidence" value="ECO:0007669"/>
    <property type="project" value="UniProtKB-KW"/>
</dbReference>
<dbReference type="SUPFAM" id="SSF116734">
    <property type="entry name" value="DNA methylase specificity domain"/>
    <property type="match status" value="2"/>
</dbReference>
<dbReference type="GO" id="GO:0009307">
    <property type="term" value="P:DNA restriction-modification system"/>
    <property type="evidence" value="ECO:0007669"/>
    <property type="project" value="UniProtKB-KW"/>
</dbReference>
<dbReference type="InterPro" id="IPR000055">
    <property type="entry name" value="Restrct_endonuc_typeI_TRD"/>
</dbReference>
<evidence type="ECO:0000256" key="1">
    <source>
        <dbReference type="ARBA" id="ARBA00010923"/>
    </source>
</evidence>
<dbReference type="RefSeq" id="WP_017839182.1">
    <property type="nucleotide sequence ID" value="NZ_CP035467.1"/>
</dbReference>
<feature type="domain" description="Type I restriction modification DNA specificity" evidence="4">
    <location>
        <begin position="202"/>
        <end position="369"/>
    </location>
</feature>
<dbReference type="STRING" id="675511.GCA_000341735_00540"/>
<name>A0A4V1IJX9_METBY</name>
<accession>A0A4V1IJX9</accession>
<dbReference type="PANTHER" id="PTHR30408">
    <property type="entry name" value="TYPE-1 RESTRICTION ENZYME ECOKI SPECIFICITY PROTEIN"/>
    <property type="match status" value="1"/>
</dbReference>
<evidence type="ECO:0000259" key="4">
    <source>
        <dbReference type="Pfam" id="PF01420"/>
    </source>
</evidence>